<organism evidence="2">
    <name type="scientific">Klebsiella phage vB_Kpn30-P2</name>
    <dbReference type="NCBI Taxonomy" id="3230855"/>
    <lineage>
        <taxon>Viruses</taxon>
    </lineage>
</organism>
<reference evidence="2" key="1">
    <citation type="submission" date="2024-05" db="EMBL/GenBank/DDBJ databases">
        <authorList>
            <person name="Ferriol-Gonzalez C."/>
            <person name="Concha-Eloko R."/>
            <person name="Bernabeu-Gimeno M."/>
            <person name="Fernandez-Cuenca F."/>
            <person name="Canada-Garcia J.E."/>
            <person name="Garcia-Cobos S."/>
            <person name="Sanjuan R."/>
            <person name="Domingo-Calap P."/>
        </authorList>
    </citation>
    <scope>NUCLEOTIDE SEQUENCE</scope>
</reference>
<evidence type="ECO:0000313" key="2">
    <source>
        <dbReference type="EMBL" id="XCG97032.1"/>
    </source>
</evidence>
<feature type="region of interest" description="Disordered" evidence="1">
    <location>
        <begin position="31"/>
        <end position="60"/>
    </location>
</feature>
<dbReference type="InterPro" id="IPR013232">
    <property type="entry name" value="Phage_T7_Gp1.1"/>
</dbReference>
<sequence length="76" mass="8658">MTRQEAKVTTFALRYSGAMQDEVVNFERNRERQQTEGYIPKGRKLNKTQRGGGLKGSFRNARGDSVVNQEKYFVGA</sequence>
<dbReference type="Pfam" id="PF08200">
    <property type="entry name" value="Phage_T7_1_1"/>
    <property type="match status" value="1"/>
</dbReference>
<accession>A0AAU8EH45</accession>
<protein>
    <submittedName>
        <fullName evidence="2">Uncharacterized protein</fullName>
    </submittedName>
</protein>
<name>A0AAU8EH45_9VIRU</name>
<dbReference type="EMBL" id="PP848854">
    <property type="protein sequence ID" value="XCG97032.1"/>
    <property type="molecule type" value="Genomic_DNA"/>
</dbReference>
<proteinExistence type="predicted"/>
<evidence type="ECO:0000256" key="1">
    <source>
        <dbReference type="SAM" id="MobiDB-lite"/>
    </source>
</evidence>
<gene>
    <name evidence="2" type="ORF">vBKpn30P2_11</name>
</gene>